<reference evidence="2" key="1">
    <citation type="journal article" date="2023" name="Access Microbiol">
        <title>De-novo genome assembly for Akanthomyces muscarius, a biocontrol agent of insect agricultural pests.</title>
        <authorList>
            <person name="Erdos Z."/>
            <person name="Studholme D.J."/>
            <person name="Raymond B."/>
            <person name="Sharma M."/>
        </authorList>
    </citation>
    <scope>NUCLEOTIDE SEQUENCE</scope>
    <source>
        <strain evidence="2">Ve6</strain>
    </source>
</reference>
<dbReference type="PROSITE" id="PS51186">
    <property type="entry name" value="GNAT"/>
    <property type="match status" value="1"/>
</dbReference>
<dbReference type="AlphaFoldDB" id="A0A9W8QLS9"/>
<dbReference type="PANTHER" id="PTHR43792:SF1">
    <property type="entry name" value="N-ACETYLTRANSFERASE DOMAIN-CONTAINING PROTEIN"/>
    <property type="match status" value="1"/>
</dbReference>
<accession>A0A9W8QLS9</accession>
<evidence type="ECO:0000313" key="2">
    <source>
        <dbReference type="EMBL" id="KAJ4163710.1"/>
    </source>
</evidence>
<dbReference type="KEGG" id="amus:LMH87_005419"/>
<gene>
    <name evidence="2" type="ORF">LMH87_005419</name>
</gene>
<protein>
    <recommendedName>
        <fullName evidence="1">N-acetyltransferase domain-containing protein</fullName>
    </recommendedName>
</protein>
<proteinExistence type="predicted"/>
<dbReference type="InterPro" id="IPR016181">
    <property type="entry name" value="Acyl_CoA_acyltransferase"/>
</dbReference>
<dbReference type="InterPro" id="IPR000182">
    <property type="entry name" value="GNAT_dom"/>
</dbReference>
<dbReference type="PANTHER" id="PTHR43792">
    <property type="entry name" value="GNAT FAMILY, PUTATIVE (AFU_ORTHOLOGUE AFUA_3G00765)-RELATED-RELATED"/>
    <property type="match status" value="1"/>
</dbReference>
<dbReference type="Pfam" id="PF13302">
    <property type="entry name" value="Acetyltransf_3"/>
    <property type="match status" value="1"/>
</dbReference>
<organism evidence="2 3">
    <name type="scientific">Akanthomyces muscarius</name>
    <name type="common">Entomopathogenic fungus</name>
    <name type="synonym">Lecanicillium muscarium</name>
    <dbReference type="NCBI Taxonomy" id="2231603"/>
    <lineage>
        <taxon>Eukaryota</taxon>
        <taxon>Fungi</taxon>
        <taxon>Dikarya</taxon>
        <taxon>Ascomycota</taxon>
        <taxon>Pezizomycotina</taxon>
        <taxon>Sordariomycetes</taxon>
        <taxon>Hypocreomycetidae</taxon>
        <taxon>Hypocreales</taxon>
        <taxon>Cordycipitaceae</taxon>
        <taxon>Akanthomyces</taxon>
    </lineage>
</organism>
<dbReference type="RefSeq" id="XP_056058625.1">
    <property type="nucleotide sequence ID" value="XM_056203137.1"/>
</dbReference>
<comment type="caution">
    <text evidence="2">The sequence shown here is derived from an EMBL/GenBank/DDBJ whole genome shotgun (WGS) entry which is preliminary data.</text>
</comment>
<name>A0A9W8QLS9_AKAMU</name>
<keyword evidence="3" id="KW-1185">Reference proteome</keyword>
<evidence type="ECO:0000313" key="3">
    <source>
        <dbReference type="Proteomes" id="UP001144673"/>
    </source>
</evidence>
<dbReference type="Proteomes" id="UP001144673">
    <property type="component" value="Chromosome 1"/>
</dbReference>
<evidence type="ECO:0000259" key="1">
    <source>
        <dbReference type="PROSITE" id="PS51186"/>
    </source>
</evidence>
<dbReference type="InterPro" id="IPR051531">
    <property type="entry name" value="N-acetyltransferase"/>
</dbReference>
<sequence>MAEAMELTLIDMVKVKTTLPAPYLPVAARPPHETPRLLLRSFTADDLAQYHELRTQPEVMIFTAQGRPDASPAETQAKLDNFLSPAGDDVYVLAVLERATGTLVGTIGSHIRADLLGWPALGYMLRKEAWGKGYATEMLRGFLELYWSLPRGEALVELAADSSTVPPSAAARAQAAGDEIVTVPEQIAAITLDSNVASQNVLLKTGFKLVKKCIDLENPPLLPLCFMYSLERPQN</sequence>
<feature type="domain" description="N-acetyltransferase" evidence="1">
    <location>
        <begin position="37"/>
        <end position="235"/>
    </location>
</feature>
<dbReference type="GO" id="GO:0016747">
    <property type="term" value="F:acyltransferase activity, transferring groups other than amino-acyl groups"/>
    <property type="evidence" value="ECO:0007669"/>
    <property type="project" value="InterPro"/>
</dbReference>
<dbReference type="Gene3D" id="3.40.630.30">
    <property type="match status" value="1"/>
</dbReference>
<dbReference type="EMBL" id="JAJHUN010000001">
    <property type="protein sequence ID" value="KAJ4163710.1"/>
    <property type="molecule type" value="Genomic_DNA"/>
</dbReference>
<dbReference type="SUPFAM" id="SSF55729">
    <property type="entry name" value="Acyl-CoA N-acyltransferases (Nat)"/>
    <property type="match status" value="1"/>
</dbReference>
<dbReference type="GeneID" id="80892578"/>